<dbReference type="GO" id="GO:0005783">
    <property type="term" value="C:endoplasmic reticulum"/>
    <property type="evidence" value="ECO:0007669"/>
    <property type="project" value="TreeGrafter"/>
</dbReference>
<organism evidence="2 3">
    <name type="scientific">Tetrabaena socialis</name>
    <dbReference type="NCBI Taxonomy" id="47790"/>
    <lineage>
        <taxon>Eukaryota</taxon>
        <taxon>Viridiplantae</taxon>
        <taxon>Chlorophyta</taxon>
        <taxon>core chlorophytes</taxon>
        <taxon>Chlorophyceae</taxon>
        <taxon>CS clade</taxon>
        <taxon>Chlamydomonadales</taxon>
        <taxon>Tetrabaenaceae</taxon>
        <taxon>Tetrabaena</taxon>
    </lineage>
</organism>
<feature type="compositionally biased region" description="Basic residues" evidence="1">
    <location>
        <begin position="25"/>
        <end position="34"/>
    </location>
</feature>
<dbReference type="GO" id="GO:0071944">
    <property type="term" value="C:cell periphery"/>
    <property type="evidence" value="ECO:0007669"/>
    <property type="project" value="TreeGrafter"/>
</dbReference>
<dbReference type="GO" id="GO:0016020">
    <property type="term" value="C:membrane"/>
    <property type="evidence" value="ECO:0007669"/>
    <property type="project" value="TreeGrafter"/>
</dbReference>
<evidence type="ECO:0000313" key="3">
    <source>
        <dbReference type="Proteomes" id="UP000236333"/>
    </source>
</evidence>
<dbReference type="InterPro" id="IPR036770">
    <property type="entry name" value="Ankyrin_rpt-contain_sf"/>
</dbReference>
<dbReference type="SUPFAM" id="SSF48403">
    <property type="entry name" value="Ankyrin repeat"/>
    <property type="match status" value="2"/>
</dbReference>
<accession>A0A2J8AGY8</accession>
<dbReference type="AlphaFoldDB" id="A0A2J8AGY8"/>
<dbReference type="GO" id="GO:0004620">
    <property type="term" value="F:phospholipase activity"/>
    <property type="evidence" value="ECO:0007669"/>
    <property type="project" value="TreeGrafter"/>
</dbReference>
<protein>
    <submittedName>
        <fullName evidence="2">Ankyrin repeat domain-containing protein</fullName>
    </submittedName>
</protein>
<reference evidence="2 3" key="1">
    <citation type="journal article" date="2017" name="Mol. Biol. Evol.">
        <title>The 4-celled Tetrabaena socialis nuclear genome reveals the essential components for genetic control of cell number at the origin of multicellularity in the volvocine lineage.</title>
        <authorList>
            <person name="Featherston J."/>
            <person name="Arakaki Y."/>
            <person name="Hanschen E.R."/>
            <person name="Ferris P.J."/>
            <person name="Michod R.E."/>
            <person name="Olson B.J.S.C."/>
            <person name="Nozaki H."/>
            <person name="Durand P.M."/>
        </authorList>
    </citation>
    <scope>NUCLEOTIDE SEQUENCE [LARGE SCALE GENOMIC DNA]</scope>
    <source>
        <strain evidence="2 3">NIES-571</strain>
    </source>
</reference>
<dbReference type="EMBL" id="PGGS01000022">
    <property type="protein sequence ID" value="PNH11788.1"/>
    <property type="molecule type" value="Genomic_DNA"/>
</dbReference>
<comment type="caution">
    <text evidence="2">The sequence shown here is derived from an EMBL/GenBank/DDBJ whole genome shotgun (WGS) entry which is preliminary data.</text>
</comment>
<dbReference type="GO" id="GO:0046513">
    <property type="term" value="P:ceramide biosynthetic process"/>
    <property type="evidence" value="ECO:0007669"/>
    <property type="project" value="TreeGrafter"/>
</dbReference>
<dbReference type="PANTHER" id="PTHR12393">
    <property type="entry name" value="SPHINGOMYELIN PHOSPHODIESTERASE RELATED"/>
    <property type="match status" value="1"/>
</dbReference>
<name>A0A2J8AGY8_9CHLO</name>
<proteinExistence type="predicted"/>
<dbReference type="PANTHER" id="PTHR12393:SF6">
    <property type="entry name" value="SPHINGOMYELIN PHOSPHODIESTERASE 2"/>
    <property type="match status" value="1"/>
</dbReference>
<feature type="region of interest" description="Disordered" evidence="1">
    <location>
        <begin position="1"/>
        <end position="39"/>
    </location>
</feature>
<dbReference type="Proteomes" id="UP000236333">
    <property type="component" value="Unassembled WGS sequence"/>
</dbReference>
<evidence type="ECO:0000313" key="2">
    <source>
        <dbReference type="EMBL" id="PNH11788.1"/>
    </source>
</evidence>
<gene>
    <name evidence="2" type="ORF">TSOC_001377</name>
</gene>
<dbReference type="Gene3D" id="1.25.40.20">
    <property type="entry name" value="Ankyrin repeat-containing domain"/>
    <property type="match status" value="1"/>
</dbReference>
<sequence length="542" mass="58574">MAQQQELSQPGPEPLPPPWQQPQPPRHRGNRAKRAAAASDPSRVWLPELVQRVARSLDPNEIACTLRLVSKATAAQFPAPAHTAVRLSLPAPAAEFARRWASAGAMCSLTLKQRRRLLCLVAASGDTRNLRALVQALPDHCPLRADVFAAAAGAGQLEACRWLRDNGCPWGMRAPPAAAAAGHWALFDWLRTNSCPGVVLAWFDAARGGHVGLLDWLLQSHPAGRNHYLLECAAEGCPLPTLQRLLDRYGQGFAGRDLARFGAAAVASRTPDWMAKVEWLEERGCPRTAQACAAAVSLRDAWRPRLLWLRARGYPLGLEVVNRASCRGNAPALEYLLDEGVRLEPDMAWLWVGRAAVDGSLAVLQVLRARGCPLEASFVLDAAKGGHLPVVAAAARSGSLPLAVWLRERGCPWGAGVFASAAEAGCEELLEWLAEQGCPMGESDEPYVRAAGNGDLATLRCLRRLGCPWNPTCETVARAVRAADGRHCCAVPALAWLLEQGCAVDWVAAVVAARSWVQEDASEVKRWLATQQPALVPEMPPW</sequence>
<keyword evidence="3" id="KW-1185">Reference proteome</keyword>
<dbReference type="OrthoDB" id="544977at2759"/>
<feature type="compositionally biased region" description="Low complexity" evidence="1">
    <location>
        <begin position="1"/>
        <end position="10"/>
    </location>
</feature>
<feature type="compositionally biased region" description="Pro residues" evidence="1">
    <location>
        <begin position="11"/>
        <end position="24"/>
    </location>
</feature>
<dbReference type="GO" id="GO:0030149">
    <property type="term" value="P:sphingolipid catabolic process"/>
    <property type="evidence" value="ECO:0007669"/>
    <property type="project" value="TreeGrafter"/>
</dbReference>
<evidence type="ECO:0000256" key="1">
    <source>
        <dbReference type="SAM" id="MobiDB-lite"/>
    </source>
</evidence>